<evidence type="ECO:0000313" key="15">
    <source>
        <dbReference type="EMBL" id="MCW6511101.1"/>
    </source>
</evidence>
<gene>
    <name evidence="12" type="primary">pyrG</name>
    <name evidence="15" type="ORF">M8523_24130</name>
</gene>
<dbReference type="CDD" id="cd03113">
    <property type="entry name" value="CTPS_N"/>
    <property type="match status" value="1"/>
</dbReference>
<evidence type="ECO:0000256" key="5">
    <source>
        <dbReference type="ARBA" id="ARBA00022741"/>
    </source>
</evidence>
<feature type="binding site" evidence="12">
    <location>
        <position position="353"/>
    </location>
    <ligand>
        <name>L-glutamine</name>
        <dbReference type="ChEBI" id="CHEBI:58359"/>
    </ligand>
</feature>
<keyword evidence="8 12" id="KW-0315">Glutamine amidotransferase</keyword>
<keyword evidence="7 12" id="KW-0460">Magnesium</keyword>
<dbReference type="Pfam" id="PF06418">
    <property type="entry name" value="CTP_synth_N"/>
    <property type="match status" value="1"/>
</dbReference>
<dbReference type="RefSeq" id="WP_282587478.1">
    <property type="nucleotide sequence ID" value="NZ_JAMOIM010000021.1"/>
</dbReference>
<feature type="active site" evidence="12">
    <location>
        <position position="514"/>
    </location>
</feature>
<dbReference type="FunFam" id="3.40.50.880:FF:000002">
    <property type="entry name" value="CTP synthase"/>
    <property type="match status" value="1"/>
</dbReference>
<dbReference type="PANTHER" id="PTHR11550">
    <property type="entry name" value="CTP SYNTHASE"/>
    <property type="match status" value="1"/>
</dbReference>
<dbReference type="InterPro" id="IPR017456">
    <property type="entry name" value="CTP_synthase_N"/>
</dbReference>
<feature type="binding site" evidence="12">
    <location>
        <position position="71"/>
    </location>
    <ligand>
        <name>Mg(2+)</name>
        <dbReference type="ChEBI" id="CHEBI:18420"/>
    </ligand>
</feature>
<evidence type="ECO:0000256" key="9">
    <source>
        <dbReference type="ARBA" id="ARBA00022975"/>
    </source>
</evidence>
<feature type="domain" description="CTP synthase N-terminal" evidence="14">
    <location>
        <begin position="3"/>
        <end position="264"/>
    </location>
</feature>
<dbReference type="GO" id="GO:0003883">
    <property type="term" value="F:CTP synthase activity"/>
    <property type="evidence" value="ECO:0007669"/>
    <property type="project" value="UniProtKB-UniRule"/>
</dbReference>
<evidence type="ECO:0000256" key="7">
    <source>
        <dbReference type="ARBA" id="ARBA00022842"/>
    </source>
</evidence>
<comment type="catalytic activity">
    <reaction evidence="10 12">
        <text>UTP + L-glutamine + ATP + H2O = CTP + L-glutamate + ADP + phosphate + 2 H(+)</text>
        <dbReference type="Rhea" id="RHEA:26426"/>
        <dbReference type="ChEBI" id="CHEBI:15377"/>
        <dbReference type="ChEBI" id="CHEBI:15378"/>
        <dbReference type="ChEBI" id="CHEBI:29985"/>
        <dbReference type="ChEBI" id="CHEBI:30616"/>
        <dbReference type="ChEBI" id="CHEBI:37563"/>
        <dbReference type="ChEBI" id="CHEBI:43474"/>
        <dbReference type="ChEBI" id="CHEBI:46398"/>
        <dbReference type="ChEBI" id="CHEBI:58359"/>
        <dbReference type="ChEBI" id="CHEBI:456216"/>
        <dbReference type="EC" id="6.3.4.2"/>
    </reaction>
</comment>
<comment type="similarity">
    <text evidence="2 12">Belongs to the CTP synthase family.</text>
</comment>
<dbReference type="CDD" id="cd01746">
    <property type="entry name" value="GATase1_CTP_Synthase"/>
    <property type="match status" value="1"/>
</dbReference>
<keyword evidence="3 12" id="KW-0436">Ligase</keyword>
<dbReference type="EC" id="6.3.4.2" evidence="12"/>
<dbReference type="PROSITE" id="PS51273">
    <property type="entry name" value="GATASE_TYPE_1"/>
    <property type="match status" value="1"/>
</dbReference>
<dbReference type="PANTHER" id="PTHR11550:SF0">
    <property type="entry name" value="CTP SYNTHASE-RELATED"/>
    <property type="match status" value="1"/>
</dbReference>
<feature type="region of interest" description="Amidoligase domain" evidence="12">
    <location>
        <begin position="1"/>
        <end position="265"/>
    </location>
</feature>
<dbReference type="Pfam" id="PF00117">
    <property type="entry name" value="GATase"/>
    <property type="match status" value="1"/>
</dbReference>
<keyword evidence="16" id="KW-1185">Reference proteome</keyword>
<evidence type="ECO:0000256" key="10">
    <source>
        <dbReference type="ARBA" id="ARBA00047781"/>
    </source>
</evidence>
<dbReference type="FunFam" id="3.40.50.300:FF:000009">
    <property type="entry name" value="CTP synthase"/>
    <property type="match status" value="1"/>
</dbReference>
<dbReference type="GO" id="GO:0042802">
    <property type="term" value="F:identical protein binding"/>
    <property type="evidence" value="ECO:0007669"/>
    <property type="project" value="TreeGrafter"/>
</dbReference>
<dbReference type="Proteomes" id="UP001165667">
    <property type="component" value="Unassembled WGS sequence"/>
</dbReference>
<feature type="active site" description="Nucleophile; for glutamine hydrolysis" evidence="12">
    <location>
        <position position="380"/>
    </location>
</feature>
<comment type="pathway">
    <text evidence="1 12">Pyrimidine metabolism; CTP biosynthesis via de novo pathway; CTP from UDP: step 2/2.</text>
</comment>
<feature type="binding site" evidence="12">
    <location>
        <position position="222"/>
    </location>
    <ligand>
        <name>UTP</name>
        <dbReference type="ChEBI" id="CHEBI:46398"/>
    </ligand>
</feature>
<feature type="binding site" evidence="12">
    <location>
        <position position="404"/>
    </location>
    <ligand>
        <name>L-glutamine</name>
        <dbReference type="ChEBI" id="CHEBI:58359"/>
    </ligand>
</feature>
<feature type="active site" evidence="12">
    <location>
        <position position="516"/>
    </location>
</feature>
<dbReference type="GO" id="GO:0044210">
    <property type="term" value="P:'de novo' CTP biosynthetic process"/>
    <property type="evidence" value="ECO:0007669"/>
    <property type="project" value="UniProtKB-UniRule"/>
</dbReference>
<comment type="catalytic activity">
    <reaction evidence="12">
        <text>UTP + NH4(+) + ATP = CTP + ADP + phosphate + 2 H(+)</text>
        <dbReference type="Rhea" id="RHEA:16597"/>
        <dbReference type="ChEBI" id="CHEBI:15378"/>
        <dbReference type="ChEBI" id="CHEBI:28938"/>
        <dbReference type="ChEBI" id="CHEBI:30616"/>
        <dbReference type="ChEBI" id="CHEBI:37563"/>
        <dbReference type="ChEBI" id="CHEBI:43474"/>
        <dbReference type="ChEBI" id="CHEBI:46398"/>
        <dbReference type="ChEBI" id="CHEBI:456216"/>
    </reaction>
</comment>
<name>A0AA42CM30_9HYPH</name>
<feature type="binding site" evidence="12">
    <location>
        <position position="54"/>
    </location>
    <ligand>
        <name>L-glutamine</name>
        <dbReference type="ChEBI" id="CHEBI:58359"/>
    </ligand>
</feature>
<evidence type="ECO:0000256" key="6">
    <source>
        <dbReference type="ARBA" id="ARBA00022840"/>
    </source>
</evidence>
<comment type="subunit">
    <text evidence="12">Homotetramer.</text>
</comment>
<evidence type="ECO:0000313" key="16">
    <source>
        <dbReference type="Proteomes" id="UP001165667"/>
    </source>
</evidence>
<comment type="function">
    <text evidence="11 12">Catalyzes the ATP-dependent amination of UTP to CTP with either L-glutamine or ammonia as the source of nitrogen. Regulates intracellular CTP levels through interactions with the four ribonucleotide triphosphates.</text>
</comment>
<feature type="binding site" evidence="12">
    <location>
        <begin position="186"/>
        <end position="191"/>
    </location>
    <ligand>
        <name>CTP</name>
        <dbReference type="ChEBI" id="CHEBI:37563"/>
        <note>allosteric inhibitor</note>
    </ligand>
</feature>
<protein>
    <recommendedName>
        <fullName evidence="12">CTP synthase</fullName>
        <ecNumber evidence="12">6.3.4.2</ecNumber>
    </recommendedName>
    <alternativeName>
        <fullName evidence="12">Cytidine 5'-triphosphate synthase</fullName>
    </alternativeName>
    <alternativeName>
        <fullName evidence="12">Cytidine triphosphate synthetase</fullName>
        <shortName evidence="12">CTP synthetase</shortName>
        <shortName evidence="12">CTPS</shortName>
    </alternativeName>
    <alternativeName>
        <fullName evidence="12">UTP--ammonia ligase</fullName>
    </alternativeName>
</protein>
<keyword evidence="9 12" id="KW-0665">Pyrimidine biosynthesis</keyword>
<comment type="catalytic activity">
    <reaction evidence="12">
        <text>L-glutamine + H2O = L-glutamate + NH4(+)</text>
        <dbReference type="Rhea" id="RHEA:15889"/>
        <dbReference type="ChEBI" id="CHEBI:15377"/>
        <dbReference type="ChEBI" id="CHEBI:28938"/>
        <dbReference type="ChEBI" id="CHEBI:29985"/>
        <dbReference type="ChEBI" id="CHEBI:58359"/>
    </reaction>
</comment>
<dbReference type="GO" id="GO:0005524">
    <property type="term" value="F:ATP binding"/>
    <property type="evidence" value="ECO:0007669"/>
    <property type="project" value="UniProtKB-KW"/>
</dbReference>
<feature type="binding site" evidence="12">
    <location>
        <position position="13"/>
    </location>
    <ligand>
        <name>CTP</name>
        <dbReference type="ChEBI" id="CHEBI:37563"/>
        <note>allosteric inhibitor</note>
    </ligand>
</feature>
<reference evidence="15" key="1">
    <citation type="submission" date="2022-05" db="EMBL/GenBank/DDBJ databases">
        <authorList>
            <person name="Pankratov T."/>
        </authorList>
    </citation>
    <scope>NUCLEOTIDE SEQUENCE</scope>
    <source>
        <strain evidence="15">BP6-180914</strain>
    </source>
</reference>
<dbReference type="NCBIfam" id="NF003792">
    <property type="entry name" value="PRK05380.1"/>
    <property type="match status" value="1"/>
</dbReference>
<dbReference type="GO" id="GO:0019856">
    <property type="term" value="P:pyrimidine nucleobase biosynthetic process"/>
    <property type="evidence" value="ECO:0007669"/>
    <property type="project" value="TreeGrafter"/>
</dbReference>
<keyword evidence="4 12" id="KW-0479">Metal-binding</keyword>
<dbReference type="SUPFAM" id="SSF52317">
    <property type="entry name" value="Class I glutamine amidotransferase-like"/>
    <property type="match status" value="1"/>
</dbReference>
<dbReference type="SUPFAM" id="SSF52540">
    <property type="entry name" value="P-loop containing nucleoside triphosphate hydrolases"/>
    <property type="match status" value="1"/>
</dbReference>
<feature type="binding site" evidence="12">
    <location>
        <begin position="381"/>
        <end position="384"/>
    </location>
    <ligand>
        <name>L-glutamine</name>
        <dbReference type="ChEBI" id="CHEBI:58359"/>
    </ligand>
</feature>
<dbReference type="GO" id="GO:0046872">
    <property type="term" value="F:metal ion binding"/>
    <property type="evidence" value="ECO:0007669"/>
    <property type="project" value="UniProtKB-KW"/>
</dbReference>
<dbReference type="GO" id="GO:0005829">
    <property type="term" value="C:cytosol"/>
    <property type="evidence" value="ECO:0007669"/>
    <property type="project" value="TreeGrafter"/>
</dbReference>
<comment type="activity regulation">
    <text evidence="12">Allosterically activated by GTP, when glutamine is the substrate; GTP has no effect on the reaction when ammonia is the substrate. The allosteric effector GTP functions by stabilizing the protein conformation that binds the tetrahedral intermediate(s) formed during glutamine hydrolysis. Inhibited by the product CTP, via allosteric rather than competitive inhibition.</text>
</comment>
<feature type="binding site" evidence="12">
    <location>
        <position position="139"/>
    </location>
    <ligand>
        <name>Mg(2+)</name>
        <dbReference type="ChEBI" id="CHEBI:18420"/>
    </ligand>
</feature>
<evidence type="ECO:0000256" key="4">
    <source>
        <dbReference type="ARBA" id="ARBA00022723"/>
    </source>
</evidence>
<feature type="binding site" evidence="12">
    <location>
        <position position="222"/>
    </location>
    <ligand>
        <name>CTP</name>
        <dbReference type="ChEBI" id="CHEBI:37563"/>
        <note>allosteric inhibitor</note>
    </ligand>
</feature>
<evidence type="ECO:0000256" key="12">
    <source>
        <dbReference type="HAMAP-Rule" id="MF_01227"/>
    </source>
</evidence>
<dbReference type="AlphaFoldDB" id="A0AA42CM30"/>
<feature type="domain" description="Glutamine amidotransferase" evidence="13">
    <location>
        <begin position="302"/>
        <end position="533"/>
    </location>
</feature>
<dbReference type="InterPro" id="IPR029062">
    <property type="entry name" value="Class_I_gatase-like"/>
</dbReference>
<comment type="miscellaneous">
    <text evidence="12">CTPSs have evolved a hybrid strategy for distinguishing between UTP and CTP. The overlapping regions of the product feedback inhibitory and substrate sites recognize a common feature in both compounds, the triphosphate moiety. To differentiate isosteric substrate and product pyrimidine rings, an additional pocket far from the expected kinase/ligase catalytic site, specifically recognizes the cytosine and ribose portions of the product inhibitor.</text>
</comment>
<dbReference type="InterPro" id="IPR027417">
    <property type="entry name" value="P-loop_NTPase"/>
</dbReference>
<evidence type="ECO:0000256" key="1">
    <source>
        <dbReference type="ARBA" id="ARBA00005171"/>
    </source>
</evidence>
<feature type="binding site" evidence="12">
    <location>
        <begin position="146"/>
        <end position="148"/>
    </location>
    <ligand>
        <name>CTP</name>
        <dbReference type="ChEBI" id="CHEBI:37563"/>
        <note>allosteric inhibitor</note>
    </ligand>
</feature>
<comment type="caution">
    <text evidence="15">The sequence shown here is derived from an EMBL/GenBank/DDBJ whole genome shotgun (WGS) entry which is preliminary data.</text>
</comment>
<keyword evidence="5 12" id="KW-0547">Nucleotide-binding</keyword>
<feature type="binding site" evidence="12">
    <location>
        <begin position="186"/>
        <end position="191"/>
    </location>
    <ligand>
        <name>UTP</name>
        <dbReference type="ChEBI" id="CHEBI:46398"/>
    </ligand>
</feature>
<feature type="binding site" evidence="12">
    <location>
        <begin position="238"/>
        <end position="240"/>
    </location>
    <ligand>
        <name>ATP</name>
        <dbReference type="ChEBI" id="CHEBI:30616"/>
    </ligand>
</feature>
<evidence type="ECO:0000256" key="3">
    <source>
        <dbReference type="ARBA" id="ARBA00022598"/>
    </source>
</evidence>
<accession>A0AA42CM30</accession>
<dbReference type="InterPro" id="IPR033828">
    <property type="entry name" value="GATase1_CTP_Synthase"/>
</dbReference>
<evidence type="ECO:0000259" key="14">
    <source>
        <dbReference type="Pfam" id="PF06418"/>
    </source>
</evidence>
<dbReference type="Gene3D" id="3.40.50.300">
    <property type="entry name" value="P-loop containing nucleotide triphosphate hydrolases"/>
    <property type="match status" value="1"/>
</dbReference>
<dbReference type="HAMAP" id="MF_01227">
    <property type="entry name" value="PyrG"/>
    <property type="match status" value="1"/>
</dbReference>
<evidence type="ECO:0000256" key="11">
    <source>
        <dbReference type="ARBA" id="ARBA00059148"/>
    </source>
</evidence>
<feature type="binding site" evidence="12">
    <location>
        <position position="469"/>
    </location>
    <ligand>
        <name>L-glutamine</name>
        <dbReference type="ChEBI" id="CHEBI:58359"/>
    </ligand>
</feature>
<feature type="binding site" evidence="12">
    <location>
        <begin position="14"/>
        <end position="19"/>
    </location>
    <ligand>
        <name>ATP</name>
        <dbReference type="ChEBI" id="CHEBI:30616"/>
    </ligand>
</feature>
<evidence type="ECO:0000256" key="2">
    <source>
        <dbReference type="ARBA" id="ARBA00007533"/>
    </source>
</evidence>
<dbReference type="NCBIfam" id="TIGR00337">
    <property type="entry name" value="PyrG"/>
    <property type="match status" value="1"/>
</dbReference>
<dbReference type="EMBL" id="JAMOIM010000021">
    <property type="protein sequence ID" value="MCW6511101.1"/>
    <property type="molecule type" value="Genomic_DNA"/>
</dbReference>
<sequence>MARYIFITGGVVSSLGKGLAAAALGSLLQARGYTVRLRKLDPYINVDPGTMSPYQHGEVFVTDDGAETDLDLGHYERFTGRPATKADNTTTGRIYQEIITKERRGDYLGGTVQVIPHVTNAIKEFVLDGNEGTDFILVEIGGTVGDIEGLPFFEAIRQLGNDLPRGHAVYIHLTLLPYIPSAGELKTKPTQHSVKELRSIGIQPDILLCRTDRHIPREERRKMGLFCNVREDAVIEARDVSSIYDVPRAYHAAGLDRAVLAAFGIEPAPKPNLSRWASVTERLQNPEGEVTIAVVGKYTGMKDAYKSLIEALTHGGIANRVHVKLDWIESEIFEGTDPASHLEHVHGILVPGGFGQRGAEGKIKAARFARERKVPYFGICFGMQMAVIEAARSLGGVPDANSTEFGPCDEAVVGLMTEWMRGNELESRAAGGDLGGTMRLGAFRAHLKPGSKIATIYGETEISERHRHRYEVNTHYREQLEAKGMIFAGMSPDGLLPETIEMADHPWFIGVQYHPELKSRPFAPHPLFASFISAALVQSRLV</sequence>
<dbReference type="InterPro" id="IPR017926">
    <property type="entry name" value="GATASE"/>
</dbReference>
<feature type="binding site" evidence="12">
    <location>
        <position position="13"/>
    </location>
    <ligand>
        <name>UTP</name>
        <dbReference type="ChEBI" id="CHEBI:46398"/>
    </ligand>
</feature>
<proteinExistence type="inferred from homology"/>
<dbReference type="InterPro" id="IPR004468">
    <property type="entry name" value="CTP_synthase"/>
</dbReference>
<dbReference type="Gene3D" id="3.40.50.880">
    <property type="match status" value="1"/>
</dbReference>
<keyword evidence="6 12" id="KW-0067">ATP-binding</keyword>
<dbReference type="GO" id="GO:0097268">
    <property type="term" value="C:cytoophidium"/>
    <property type="evidence" value="ECO:0007669"/>
    <property type="project" value="UniProtKB-ARBA"/>
</dbReference>
<evidence type="ECO:0000259" key="13">
    <source>
        <dbReference type="Pfam" id="PF00117"/>
    </source>
</evidence>
<organism evidence="15 16">
    <name type="scientific">Lichenifustis flavocetrariae</name>
    <dbReference type="NCBI Taxonomy" id="2949735"/>
    <lineage>
        <taxon>Bacteria</taxon>
        <taxon>Pseudomonadati</taxon>
        <taxon>Pseudomonadota</taxon>
        <taxon>Alphaproteobacteria</taxon>
        <taxon>Hyphomicrobiales</taxon>
        <taxon>Lichenihabitantaceae</taxon>
        <taxon>Lichenifustis</taxon>
    </lineage>
</organism>
<feature type="binding site" evidence="12">
    <location>
        <position position="71"/>
    </location>
    <ligand>
        <name>ATP</name>
        <dbReference type="ChEBI" id="CHEBI:30616"/>
    </ligand>
</feature>
<evidence type="ECO:0000256" key="8">
    <source>
        <dbReference type="ARBA" id="ARBA00022962"/>
    </source>
</evidence>